<evidence type="ECO:0000256" key="2">
    <source>
        <dbReference type="ARBA" id="ARBA00008787"/>
    </source>
</evidence>
<dbReference type="PANTHER" id="PTHR34773">
    <property type="entry name" value="FLAGELLAR SECRETION CHAPERONE FLIS"/>
    <property type="match status" value="1"/>
</dbReference>
<dbReference type="GO" id="GO:0044780">
    <property type="term" value="P:bacterial-type flagellum assembly"/>
    <property type="evidence" value="ECO:0007669"/>
    <property type="project" value="InterPro"/>
</dbReference>
<gene>
    <name evidence="6" type="primary">fliS_2</name>
    <name evidence="6" type="ORF">ERS852490_02810</name>
    <name evidence="7" type="ORF">ERS852492_02719</name>
</gene>
<evidence type="ECO:0000256" key="3">
    <source>
        <dbReference type="ARBA" id="ARBA00022490"/>
    </source>
</evidence>
<accession>A0A174Z4M8</accession>
<dbReference type="EMBL" id="CZBV01000009">
    <property type="protein sequence ID" value="CUQ90616.1"/>
    <property type="molecule type" value="Genomic_DNA"/>
</dbReference>
<dbReference type="EMBL" id="CZBU01000007">
    <property type="protein sequence ID" value="CUQ79148.1"/>
    <property type="molecule type" value="Genomic_DNA"/>
</dbReference>
<dbReference type="GO" id="GO:0005829">
    <property type="term" value="C:cytosol"/>
    <property type="evidence" value="ECO:0007669"/>
    <property type="project" value="UniProtKB-SubCell"/>
</dbReference>
<evidence type="ECO:0000313" key="9">
    <source>
        <dbReference type="Proteomes" id="UP000095780"/>
    </source>
</evidence>
<evidence type="ECO:0000256" key="1">
    <source>
        <dbReference type="ARBA" id="ARBA00004514"/>
    </source>
</evidence>
<dbReference type="RefSeq" id="WP_055216580.1">
    <property type="nucleotide sequence ID" value="NZ_CABIXW010000009.1"/>
</dbReference>
<name>A0A174Z4M8_9FIRM</name>
<evidence type="ECO:0000256" key="4">
    <source>
        <dbReference type="ARBA" id="ARBA00022795"/>
    </source>
</evidence>
<evidence type="ECO:0000256" key="5">
    <source>
        <dbReference type="ARBA" id="ARBA00023186"/>
    </source>
</evidence>
<protein>
    <submittedName>
        <fullName evidence="6">Flagellar protein fliS</fullName>
    </submittedName>
</protein>
<sequence>MTKETIKTFQYRITQATASQLVVILYDMAIEYLNDACESDSAKQAHNNIYMAQKVIDQLICGLDMQYEISANLFVIYNHMKRSLISASVSLDNNEINRITGLLKKLRASFYEVSKQDDSEPLMKNTQAVYSGLTYSKGGISNETQTDNIENRGFRV</sequence>
<dbReference type="Proteomes" id="UP000095621">
    <property type="component" value="Unassembled WGS sequence"/>
</dbReference>
<dbReference type="SUPFAM" id="SSF101116">
    <property type="entry name" value="Flagellar export chaperone FliS"/>
    <property type="match status" value="1"/>
</dbReference>
<dbReference type="CDD" id="cd16098">
    <property type="entry name" value="FliS"/>
    <property type="match status" value="1"/>
</dbReference>
<keyword evidence="6" id="KW-0282">Flagellum</keyword>
<keyword evidence="4" id="KW-1005">Bacterial flagellum biogenesis</keyword>
<evidence type="ECO:0000313" key="8">
    <source>
        <dbReference type="Proteomes" id="UP000095621"/>
    </source>
</evidence>
<dbReference type="GO" id="GO:0071973">
    <property type="term" value="P:bacterial-type flagellum-dependent cell motility"/>
    <property type="evidence" value="ECO:0007669"/>
    <property type="project" value="TreeGrafter"/>
</dbReference>
<evidence type="ECO:0000313" key="7">
    <source>
        <dbReference type="EMBL" id="CUQ90616.1"/>
    </source>
</evidence>
<dbReference type="Proteomes" id="UP000095780">
    <property type="component" value="Unassembled WGS sequence"/>
</dbReference>
<keyword evidence="6" id="KW-0969">Cilium</keyword>
<evidence type="ECO:0000313" key="6">
    <source>
        <dbReference type="EMBL" id="CUQ79148.1"/>
    </source>
</evidence>
<keyword evidence="5" id="KW-0143">Chaperone</keyword>
<keyword evidence="6" id="KW-0966">Cell projection</keyword>
<dbReference type="InterPro" id="IPR003713">
    <property type="entry name" value="FliS"/>
</dbReference>
<comment type="similarity">
    <text evidence="2">Belongs to the FliS family.</text>
</comment>
<proteinExistence type="inferred from homology"/>
<organism evidence="6 8">
    <name type="scientific">Lachnospira eligens</name>
    <dbReference type="NCBI Taxonomy" id="39485"/>
    <lineage>
        <taxon>Bacteria</taxon>
        <taxon>Bacillati</taxon>
        <taxon>Bacillota</taxon>
        <taxon>Clostridia</taxon>
        <taxon>Lachnospirales</taxon>
        <taxon>Lachnospiraceae</taxon>
        <taxon>Lachnospira</taxon>
    </lineage>
</organism>
<dbReference type="Gene3D" id="1.20.120.340">
    <property type="entry name" value="Flagellar protein FliS"/>
    <property type="match status" value="1"/>
</dbReference>
<dbReference type="InterPro" id="IPR036584">
    <property type="entry name" value="FliS_sf"/>
</dbReference>
<dbReference type="PANTHER" id="PTHR34773:SF1">
    <property type="entry name" value="FLAGELLAR SECRETION CHAPERONE FLIS"/>
    <property type="match status" value="1"/>
</dbReference>
<reference evidence="8 9" key="1">
    <citation type="submission" date="2015-09" db="EMBL/GenBank/DDBJ databases">
        <authorList>
            <consortium name="Pathogen Informatics"/>
        </authorList>
    </citation>
    <scope>NUCLEOTIDE SEQUENCE [LARGE SCALE GENOMIC DNA]</scope>
    <source>
        <strain evidence="6 8">2789STDY5834875</strain>
        <strain evidence="7 9">2789STDY5834878</strain>
    </source>
</reference>
<dbReference type="OrthoDB" id="1767099at2"/>
<dbReference type="Pfam" id="PF02561">
    <property type="entry name" value="FliS"/>
    <property type="match status" value="1"/>
</dbReference>
<keyword evidence="3" id="KW-0963">Cytoplasm</keyword>
<comment type="subcellular location">
    <subcellularLocation>
        <location evidence="1">Cytoplasm</location>
        <location evidence="1">Cytosol</location>
    </subcellularLocation>
</comment>
<dbReference type="AlphaFoldDB" id="A0A174Z4M8"/>